<comment type="caution">
    <text evidence="4">The sequence shown here is derived from an EMBL/GenBank/DDBJ whole genome shotgun (WGS) entry which is preliminary data.</text>
</comment>
<dbReference type="InterPro" id="IPR015424">
    <property type="entry name" value="PyrdxlP-dep_Trfase"/>
</dbReference>
<proteinExistence type="inferred from homology"/>
<dbReference type="GO" id="GO:0000271">
    <property type="term" value="P:polysaccharide biosynthetic process"/>
    <property type="evidence" value="ECO:0007669"/>
    <property type="project" value="TreeGrafter"/>
</dbReference>
<protein>
    <submittedName>
        <fullName evidence="4">UDP-4-amino-4, 6-dideoxy-N-acetyl-beta-L-altrosamine transaminase</fullName>
    </submittedName>
</protein>
<dbReference type="AlphaFoldDB" id="A0A1G2BS76"/>
<dbReference type="STRING" id="1798553.A3H70_01955"/>
<dbReference type="Pfam" id="PF01041">
    <property type="entry name" value="DegT_DnrJ_EryC1"/>
    <property type="match status" value="1"/>
</dbReference>
<reference evidence="4 5" key="1">
    <citation type="journal article" date="2016" name="Nat. Commun.">
        <title>Thousands of microbial genomes shed light on interconnected biogeochemical processes in an aquifer system.</title>
        <authorList>
            <person name="Anantharaman K."/>
            <person name="Brown C.T."/>
            <person name="Hug L.A."/>
            <person name="Sharon I."/>
            <person name="Castelle C.J."/>
            <person name="Probst A.J."/>
            <person name="Thomas B.C."/>
            <person name="Singh A."/>
            <person name="Wilkins M.J."/>
            <person name="Karaoz U."/>
            <person name="Brodie E.L."/>
            <person name="Williams K.H."/>
            <person name="Hubbard S.S."/>
            <person name="Banfield J.F."/>
        </authorList>
    </citation>
    <scope>NUCLEOTIDE SEQUENCE [LARGE SCALE GENOMIC DNA]</scope>
</reference>
<dbReference type="NCBIfam" id="TIGR03588">
    <property type="entry name" value="PseC"/>
    <property type="match status" value="1"/>
</dbReference>
<name>A0A1G2BS76_9BACT</name>
<dbReference type="InterPro" id="IPR015421">
    <property type="entry name" value="PyrdxlP-dep_Trfase_major"/>
</dbReference>
<evidence type="ECO:0000313" key="5">
    <source>
        <dbReference type="Proteomes" id="UP000178109"/>
    </source>
</evidence>
<dbReference type="InterPro" id="IPR000653">
    <property type="entry name" value="DegT/StrS_aminotransferase"/>
</dbReference>
<dbReference type="InterPro" id="IPR020026">
    <property type="entry name" value="PseC"/>
</dbReference>
<evidence type="ECO:0000256" key="1">
    <source>
        <dbReference type="PIRSR" id="PIRSR000390-1"/>
    </source>
</evidence>
<dbReference type="GO" id="GO:0030170">
    <property type="term" value="F:pyridoxal phosphate binding"/>
    <property type="evidence" value="ECO:0007669"/>
    <property type="project" value="TreeGrafter"/>
</dbReference>
<gene>
    <name evidence="4" type="ORF">A3H70_01955</name>
</gene>
<dbReference type="GO" id="GO:0008483">
    <property type="term" value="F:transaminase activity"/>
    <property type="evidence" value="ECO:0007669"/>
    <property type="project" value="TreeGrafter"/>
</dbReference>
<dbReference type="InterPro" id="IPR015422">
    <property type="entry name" value="PyrdxlP-dep_Trfase_small"/>
</dbReference>
<comment type="similarity">
    <text evidence="3">Belongs to the DegT/DnrJ/EryC1 family.</text>
</comment>
<feature type="modified residue" description="N6-(pyridoxal phosphate)lysine" evidence="2">
    <location>
        <position position="181"/>
    </location>
</feature>
<accession>A0A1G2BS76</accession>
<keyword evidence="2 3" id="KW-0663">Pyridoxal phosphate</keyword>
<dbReference type="PANTHER" id="PTHR30244">
    <property type="entry name" value="TRANSAMINASE"/>
    <property type="match status" value="1"/>
</dbReference>
<dbReference type="Gene3D" id="3.40.640.10">
    <property type="entry name" value="Type I PLP-dependent aspartate aminotransferase-like (Major domain)"/>
    <property type="match status" value="1"/>
</dbReference>
<dbReference type="Gene3D" id="3.90.1150.10">
    <property type="entry name" value="Aspartate Aminotransferase, domain 1"/>
    <property type="match status" value="1"/>
</dbReference>
<dbReference type="Proteomes" id="UP000178109">
    <property type="component" value="Unassembled WGS sequence"/>
</dbReference>
<evidence type="ECO:0000256" key="2">
    <source>
        <dbReference type="PIRSR" id="PIRSR000390-2"/>
    </source>
</evidence>
<feature type="active site" description="Proton acceptor" evidence="1">
    <location>
        <position position="181"/>
    </location>
</feature>
<evidence type="ECO:0000313" key="4">
    <source>
        <dbReference type="EMBL" id="OGY92014.1"/>
    </source>
</evidence>
<sequence>MIPYGHQFIDKDDINSVVRALKSDWLTQGPKILEFEKALADYCGAKYAVAVSSGTAALHLAYLALGIKKGDEVIIPANTFAATANMAIACGAKPVFCDIRMDSYNIDESKIAKLITKKTKAIVPVHFAGQPANMDVIWRLARKYKLKVIEDAAHALGAKYGRRRIGNGDSALVTFSFHPVKAITMGEGGAIMTNQKEYYERLIKLRSHGISKNKQGSNSMGLLGFNYRLTDIQAALGLSQLKKLNNFIAKRRRIAGWYCRQLRNIPQLILPGKIGNAESAWHLFVIRAKFAKDRALLKDFLKAKGIGTQIHYPPVYLHPYYQRHGYARVNCKNAQIYGDTCLSIPIYSSLSRAQVSCISSHIKSYFNQ</sequence>
<organism evidence="4 5">
    <name type="scientific">Candidatus Komeilibacteria bacterium RIFCSPLOWO2_02_FULL_48_11</name>
    <dbReference type="NCBI Taxonomy" id="1798553"/>
    <lineage>
        <taxon>Bacteria</taxon>
        <taxon>Candidatus Komeiliibacteriota</taxon>
    </lineage>
</organism>
<dbReference type="SUPFAM" id="SSF53383">
    <property type="entry name" value="PLP-dependent transferases"/>
    <property type="match status" value="1"/>
</dbReference>
<dbReference type="PIRSF" id="PIRSF000390">
    <property type="entry name" value="PLP_StrS"/>
    <property type="match status" value="1"/>
</dbReference>
<dbReference type="PANTHER" id="PTHR30244:SF34">
    <property type="entry name" value="DTDP-4-AMINO-4,6-DIDEOXYGALACTOSE TRANSAMINASE"/>
    <property type="match status" value="1"/>
</dbReference>
<dbReference type="CDD" id="cd00616">
    <property type="entry name" value="AHBA_syn"/>
    <property type="match status" value="1"/>
</dbReference>
<dbReference type="EMBL" id="MHKO01000031">
    <property type="protein sequence ID" value="OGY92014.1"/>
    <property type="molecule type" value="Genomic_DNA"/>
</dbReference>
<evidence type="ECO:0000256" key="3">
    <source>
        <dbReference type="RuleBase" id="RU004508"/>
    </source>
</evidence>